<dbReference type="EMBL" id="KZ678145">
    <property type="protein sequence ID" value="PSN61185.1"/>
    <property type="molecule type" value="Genomic_DNA"/>
</dbReference>
<evidence type="ECO:0000313" key="2">
    <source>
        <dbReference type="EMBL" id="PSN61185.1"/>
    </source>
</evidence>
<gene>
    <name evidence="2" type="ORF">BS50DRAFT_681009</name>
</gene>
<feature type="signal peptide" evidence="1">
    <location>
        <begin position="1"/>
        <end position="18"/>
    </location>
</feature>
<keyword evidence="3" id="KW-1185">Reference proteome</keyword>
<dbReference type="STRING" id="1448308.A0A2T2N6X6"/>
<evidence type="ECO:0000256" key="1">
    <source>
        <dbReference type="SAM" id="SignalP"/>
    </source>
</evidence>
<name>A0A2T2N6X6_CORCC</name>
<dbReference type="OrthoDB" id="5006988at2759"/>
<dbReference type="Proteomes" id="UP000240883">
    <property type="component" value="Unassembled WGS sequence"/>
</dbReference>
<feature type="chain" id="PRO_5015480597" evidence="1">
    <location>
        <begin position="19"/>
        <end position="226"/>
    </location>
</feature>
<organism evidence="2 3">
    <name type="scientific">Corynespora cassiicola Philippines</name>
    <dbReference type="NCBI Taxonomy" id="1448308"/>
    <lineage>
        <taxon>Eukaryota</taxon>
        <taxon>Fungi</taxon>
        <taxon>Dikarya</taxon>
        <taxon>Ascomycota</taxon>
        <taxon>Pezizomycotina</taxon>
        <taxon>Dothideomycetes</taxon>
        <taxon>Pleosporomycetidae</taxon>
        <taxon>Pleosporales</taxon>
        <taxon>Corynesporascaceae</taxon>
        <taxon>Corynespora</taxon>
    </lineage>
</organism>
<reference evidence="2 3" key="1">
    <citation type="journal article" date="2018" name="Front. Microbiol.">
        <title>Genome-Wide Analysis of Corynespora cassiicola Leaf Fall Disease Putative Effectors.</title>
        <authorList>
            <person name="Lopez D."/>
            <person name="Ribeiro S."/>
            <person name="Label P."/>
            <person name="Fumanal B."/>
            <person name="Venisse J.S."/>
            <person name="Kohler A."/>
            <person name="de Oliveira R.R."/>
            <person name="Labutti K."/>
            <person name="Lipzen A."/>
            <person name="Lail K."/>
            <person name="Bauer D."/>
            <person name="Ohm R.A."/>
            <person name="Barry K.W."/>
            <person name="Spatafora J."/>
            <person name="Grigoriev I.V."/>
            <person name="Martin F.M."/>
            <person name="Pujade-Renaud V."/>
        </authorList>
    </citation>
    <scope>NUCLEOTIDE SEQUENCE [LARGE SCALE GENOMIC DNA]</scope>
    <source>
        <strain evidence="2 3">Philippines</strain>
    </source>
</reference>
<keyword evidence="1" id="KW-0732">Signal</keyword>
<dbReference type="AlphaFoldDB" id="A0A2T2N6X6"/>
<proteinExistence type="predicted"/>
<sequence>MLSNLLVVVASLAAASCALKIPRGVTDGTYVAYINSTGHEVHELVSSPSRTVEARYLNPYSPKWYLEPAPTGLARKYPYSVSWCGCGFNVDETNTADATADLYKQIDEDDDTKLMPGESYYSVRGSVVAFVCNYIPAEGHKRYPKSDLVSDGAHMVDQNCGKNIAGTWDTTSGSGLFFGRMRMSEGLDFCKDATGSSSSTCEGTPGHEEANKETPGFMCRTFGWFC</sequence>
<protein>
    <submittedName>
        <fullName evidence="2">Uncharacterized protein</fullName>
    </submittedName>
</protein>
<evidence type="ECO:0000313" key="3">
    <source>
        <dbReference type="Proteomes" id="UP000240883"/>
    </source>
</evidence>
<accession>A0A2T2N6X6</accession>